<keyword evidence="3" id="KW-1003">Cell membrane</keyword>
<keyword evidence="11" id="KW-1185">Reference proteome</keyword>
<evidence type="ECO:0000256" key="4">
    <source>
        <dbReference type="ARBA" id="ARBA00022692"/>
    </source>
</evidence>
<evidence type="ECO:0000256" key="3">
    <source>
        <dbReference type="ARBA" id="ARBA00022475"/>
    </source>
</evidence>
<dbReference type="PANTHER" id="PTHR30489:SF0">
    <property type="entry name" value="LIPOPROTEIN-RELEASING SYSTEM TRANSMEMBRANE PROTEIN LOLE"/>
    <property type="match status" value="1"/>
</dbReference>
<dbReference type="GO" id="GO:0098797">
    <property type="term" value="C:plasma membrane protein complex"/>
    <property type="evidence" value="ECO:0007669"/>
    <property type="project" value="TreeGrafter"/>
</dbReference>
<comment type="similarity">
    <text evidence="2">Belongs to the ABC-4 integral membrane protein family. LolC/E subfamily.</text>
</comment>
<feature type="domain" description="MacB-like periplasmic core" evidence="9">
    <location>
        <begin position="25"/>
        <end position="247"/>
    </location>
</feature>
<accession>A0A0S7C417</accession>
<dbReference type="STRING" id="1678841.TBC1_112007"/>
<evidence type="ECO:0000259" key="9">
    <source>
        <dbReference type="Pfam" id="PF12704"/>
    </source>
</evidence>
<feature type="transmembrane region" description="Helical" evidence="7">
    <location>
        <begin position="378"/>
        <end position="397"/>
    </location>
</feature>
<evidence type="ECO:0000256" key="5">
    <source>
        <dbReference type="ARBA" id="ARBA00022989"/>
    </source>
</evidence>
<keyword evidence="6 7" id="KW-0472">Membrane</keyword>
<sequence>MRLPLFIAWRYLKSKKSHNVINIISGVSVAGVTIGTMALVIVLSVFNGFESLVISLFNTFDPEIKVMPARGKTFSPDTYPWDKIAGIPGVRAQTGTIEEKVLLRYDNNQYLATLKGVDHNYETWTGLSSMITEGALMLEFNGKPLAIPGQGVAYYLGLNLDNFQREIEVYAPRRKGAIGVNPEQAFNRMDIRPAGIFSIQQDFDSKYMIVPISFAREVLGYEGELSSVEIALNPGTDMVKIQSGIRQLLGNNFEVKNRFEQQEVLYRIMRSEKWAIFMILGFILFIATFNVIGSLSMLILDKRKDIAVLYSMGADSKLIRKIFLTEGMMVSFSGAIAGMILGALVCMIQQRFGLVKINTEGGSFLIDAYPVLMQGMDFLYIFLIVSAIGFIAAWLPVRNAGKIGSLPASLHSR</sequence>
<dbReference type="InterPro" id="IPR025857">
    <property type="entry name" value="MacB_PCD"/>
</dbReference>
<name>A0A0S7C417_9BACT</name>
<evidence type="ECO:0000259" key="8">
    <source>
        <dbReference type="Pfam" id="PF02687"/>
    </source>
</evidence>
<gene>
    <name evidence="10" type="ORF">TBC1_112007</name>
</gene>
<dbReference type="OrthoDB" id="1522724at2"/>
<dbReference type="PANTHER" id="PTHR30489">
    <property type="entry name" value="LIPOPROTEIN-RELEASING SYSTEM TRANSMEMBRANE PROTEIN LOLE"/>
    <property type="match status" value="1"/>
</dbReference>
<protein>
    <submittedName>
        <fullName evidence="10">ABC-type transport system</fullName>
    </submittedName>
</protein>
<dbReference type="InterPro" id="IPR051447">
    <property type="entry name" value="Lipoprotein-release_system"/>
</dbReference>
<dbReference type="GO" id="GO:0044874">
    <property type="term" value="P:lipoprotein localization to outer membrane"/>
    <property type="evidence" value="ECO:0007669"/>
    <property type="project" value="TreeGrafter"/>
</dbReference>
<evidence type="ECO:0000256" key="2">
    <source>
        <dbReference type="ARBA" id="ARBA00005236"/>
    </source>
</evidence>
<reference evidence="10" key="1">
    <citation type="journal article" date="2015" name="Genome Announc.">
        <title>Draft Genome Sequence of Bacteroidales Strain TBC1, a Novel Isolate from a Methanogenic Wastewater Treatment System.</title>
        <authorList>
            <person name="Tourlousse D.M."/>
            <person name="Matsuura N."/>
            <person name="Sun L."/>
            <person name="Toyonaga M."/>
            <person name="Kuroda K."/>
            <person name="Ohashi A."/>
            <person name="Cruz R."/>
            <person name="Yamaguchi T."/>
            <person name="Sekiguchi Y."/>
        </authorList>
    </citation>
    <scope>NUCLEOTIDE SEQUENCE [LARGE SCALE GENOMIC DNA]</scope>
    <source>
        <strain evidence="10">TBC1</strain>
    </source>
</reference>
<organism evidence="10">
    <name type="scientific">Lentimicrobium saccharophilum</name>
    <dbReference type="NCBI Taxonomy" id="1678841"/>
    <lineage>
        <taxon>Bacteria</taxon>
        <taxon>Pseudomonadati</taxon>
        <taxon>Bacteroidota</taxon>
        <taxon>Bacteroidia</taxon>
        <taxon>Bacteroidales</taxon>
        <taxon>Lentimicrobiaceae</taxon>
        <taxon>Lentimicrobium</taxon>
    </lineage>
</organism>
<keyword evidence="5 7" id="KW-1133">Transmembrane helix</keyword>
<feature type="transmembrane region" description="Helical" evidence="7">
    <location>
        <begin position="274"/>
        <end position="300"/>
    </location>
</feature>
<comment type="subcellular location">
    <subcellularLocation>
        <location evidence="1">Cell membrane</location>
        <topology evidence="1">Multi-pass membrane protein</topology>
    </subcellularLocation>
</comment>
<dbReference type="PATRIC" id="fig|1678841.3.peg.2242"/>
<proteinExistence type="inferred from homology"/>
<dbReference type="EMBL" id="DF968182">
    <property type="protein sequence ID" value="GAP43849.1"/>
    <property type="molecule type" value="Genomic_DNA"/>
</dbReference>
<dbReference type="Pfam" id="PF02687">
    <property type="entry name" value="FtsX"/>
    <property type="match status" value="1"/>
</dbReference>
<feature type="domain" description="ABC3 transporter permease C-terminal" evidence="8">
    <location>
        <begin position="278"/>
        <end position="403"/>
    </location>
</feature>
<dbReference type="InterPro" id="IPR003838">
    <property type="entry name" value="ABC3_permease_C"/>
</dbReference>
<dbReference type="Proteomes" id="UP000053091">
    <property type="component" value="Unassembled WGS sequence"/>
</dbReference>
<evidence type="ECO:0000256" key="6">
    <source>
        <dbReference type="ARBA" id="ARBA00023136"/>
    </source>
</evidence>
<feature type="transmembrane region" description="Helical" evidence="7">
    <location>
        <begin position="20"/>
        <end position="46"/>
    </location>
</feature>
<dbReference type="RefSeq" id="WP_062041653.1">
    <property type="nucleotide sequence ID" value="NZ_DF968182.1"/>
</dbReference>
<evidence type="ECO:0000256" key="7">
    <source>
        <dbReference type="SAM" id="Phobius"/>
    </source>
</evidence>
<dbReference type="AlphaFoldDB" id="A0A0S7C417"/>
<dbReference type="Pfam" id="PF12704">
    <property type="entry name" value="MacB_PCD"/>
    <property type="match status" value="1"/>
</dbReference>
<feature type="transmembrane region" description="Helical" evidence="7">
    <location>
        <begin position="321"/>
        <end position="345"/>
    </location>
</feature>
<evidence type="ECO:0000313" key="10">
    <source>
        <dbReference type="EMBL" id="GAP43849.1"/>
    </source>
</evidence>
<evidence type="ECO:0000256" key="1">
    <source>
        <dbReference type="ARBA" id="ARBA00004651"/>
    </source>
</evidence>
<keyword evidence="4 7" id="KW-0812">Transmembrane</keyword>
<evidence type="ECO:0000313" key="11">
    <source>
        <dbReference type="Proteomes" id="UP000053091"/>
    </source>
</evidence>